<dbReference type="Proteomes" id="UP001279734">
    <property type="component" value="Unassembled WGS sequence"/>
</dbReference>
<dbReference type="EMBL" id="BSYO01000001">
    <property type="protein sequence ID" value="GMG99834.1"/>
    <property type="molecule type" value="Genomic_DNA"/>
</dbReference>
<evidence type="ECO:0000313" key="1">
    <source>
        <dbReference type="EMBL" id="GMG99834.1"/>
    </source>
</evidence>
<proteinExistence type="predicted"/>
<protein>
    <submittedName>
        <fullName evidence="1">Uncharacterized protein</fullName>
    </submittedName>
</protein>
<gene>
    <name evidence="1" type="ORF">Nepgr_001674</name>
</gene>
<evidence type="ECO:0000313" key="2">
    <source>
        <dbReference type="Proteomes" id="UP001279734"/>
    </source>
</evidence>
<keyword evidence="2" id="KW-1185">Reference proteome</keyword>
<dbReference type="AlphaFoldDB" id="A0AAD3P2Y5"/>
<organism evidence="1 2">
    <name type="scientific">Nepenthes gracilis</name>
    <name type="common">Slender pitcher plant</name>
    <dbReference type="NCBI Taxonomy" id="150966"/>
    <lineage>
        <taxon>Eukaryota</taxon>
        <taxon>Viridiplantae</taxon>
        <taxon>Streptophyta</taxon>
        <taxon>Embryophyta</taxon>
        <taxon>Tracheophyta</taxon>
        <taxon>Spermatophyta</taxon>
        <taxon>Magnoliopsida</taxon>
        <taxon>eudicotyledons</taxon>
        <taxon>Gunneridae</taxon>
        <taxon>Pentapetalae</taxon>
        <taxon>Caryophyllales</taxon>
        <taxon>Nepenthaceae</taxon>
        <taxon>Nepenthes</taxon>
    </lineage>
</organism>
<accession>A0AAD3P2Y5</accession>
<reference evidence="1" key="1">
    <citation type="submission" date="2023-05" db="EMBL/GenBank/DDBJ databases">
        <title>Nepenthes gracilis genome sequencing.</title>
        <authorList>
            <person name="Fukushima K."/>
        </authorList>
    </citation>
    <scope>NUCLEOTIDE SEQUENCE</scope>
    <source>
        <strain evidence="1">SING2019-196</strain>
    </source>
</reference>
<sequence>MSSQIIQLLPKLTYFGGQWAVRFLSGLEIHEEELKIYVMMPAVSYCSYPSCFLILSVVELGQHMACQTGDSVRSDPIVGEFIGLESMRCEI</sequence>
<name>A0AAD3P2Y5_NEPGR</name>
<comment type="caution">
    <text evidence="1">The sequence shown here is derived from an EMBL/GenBank/DDBJ whole genome shotgun (WGS) entry which is preliminary data.</text>
</comment>